<keyword evidence="3" id="KW-0808">Transferase</keyword>
<dbReference type="SMART" id="SM00184">
    <property type="entry name" value="RING"/>
    <property type="match status" value="1"/>
</dbReference>
<evidence type="ECO:0000256" key="5">
    <source>
        <dbReference type="ARBA" id="ARBA00023163"/>
    </source>
</evidence>
<evidence type="ECO:0000256" key="1">
    <source>
        <dbReference type="ARBA" id="ARBA00000900"/>
    </source>
</evidence>
<comment type="catalytic activity">
    <reaction evidence="1">
        <text>S-ubiquitinyl-[E2 ubiquitin-conjugating enzyme]-L-cysteine + [acceptor protein]-L-lysine = [E2 ubiquitin-conjugating enzyme]-L-cysteine + N(6)-ubiquitinyl-[acceptor protein]-L-lysine.</text>
        <dbReference type="EC" id="2.3.2.27"/>
    </reaction>
</comment>
<keyword evidence="4" id="KW-0805">Transcription regulation</keyword>
<dbReference type="PANTHER" id="PTHR46077">
    <property type="entry name" value="E3 UBIQUITIN-PROTEIN LIGASE TOPORS"/>
    <property type="match status" value="1"/>
</dbReference>
<evidence type="ECO:0000313" key="10">
    <source>
        <dbReference type="Proteomes" id="UP001316803"/>
    </source>
</evidence>
<sequence>MAVAGRGAEDVTTHDLRALDLSPPLQLLGHDLESLTPAICVICLDRIADEAIALPCKHDQFHFSCLGTWLQQARACPLCKREVKGIRYRDEISGPHKVFYLADNHSTRLPRRRPGSYNHLPWGQQDTDRRGGTAGDVQQDPALAFRKRVYENKLYSMYVGSNVYSKYRNISPGVLRQEGHLITKAKKWVRRELGVFDFLDPRSLDFGRTDRRATNSEYLLEYIVAILKSIDIKGSAGQAEELLEDFLGRENARLFLHELEAWLRSPFESLKDWDQATQYAEPK</sequence>
<dbReference type="InterPro" id="IPR013083">
    <property type="entry name" value="Znf_RING/FYVE/PHD"/>
</dbReference>
<keyword evidence="10" id="KW-1185">Reference proteome</keyword>
<dbReference type="InterPro" id="IPR001841">
    <property type="entry name" value="Znf_RING"/>
</dbReference>
<keyword evidence="6" id="KW-0862">Zinc</keyword>
<proteinExistence type="predicted"/>
<evidence type="ECO:0000256" key="4">
    <source>
        <dbReference type="ARBA" id="ARBA00023015"/>
    </source>
</evidence>
<keyword evidence="6" id="KW-0479">Metal-binding</keyword>
<gene>
    <name evidence="9" type="ORF">OHC33_001233</name>
</gene>
<keyword evidence="6" id="KW-0863">Zinc-finger</keyword>
<dbReference type="GO" id="GO:0000209">
    <property type="term" value="P:protein polyubiquitination"/>
    <property type="evidence" value="ECO:0007669"/>
    <property type="project" value="TreeGrafter"/>
</dbReference>
<dbReference type="PANTHER" id="PTHR46077:SF1">
    <property type="entry name" value="TOP1 BINDING ARGININE_SERINE RICH PROTEIN, E3 UBIQUITIN LIGASE"/>
    <property type="match status" value="1"/>
</dbReference>
<reference evidence="9 10" key="1">
    <citation type="submission" date="2022-12" db="EMBL/GenBank/DDBJ databases">
        <title>Genomic features and morphological characterization of a novel Knufia sp. strain isolated from spacecraft assembly facility.</title>
        <authorList>
            <person name="Teixeira M."/>
            <person name="Chander A.M."/>
            <person name="Stajich J.E."/>
            <person name="Venkateswaran K."/>
        </authorList>
    </citation>
    <scope>NUCLEOTIDE SEQUENCE [LARGE SCALE GENOMIC DNA]</scope>
    <source>
        <strain evidence="9 10">FJI-L2-BK-P2</strain>
    </source>
</reference>
<accession>A0AAN8ESQ0</accession>
<organism evidence="9 10">
    <name type="scientific">Knufia fluminis</name>
    <dbReference type="NCBI Taxonomy" id="191047"/>
    <lineage>
        <taxon>Eukaryota</taxon>
        <taxon>Fungi</taxon>
        <taxon>Dikarya</taxon>
        <taxon>Ascomycota</taxon>
        <taxon>Pezizomycotina</taxon>
        <taxon>Eurotiomycetes</taxon>
        <taxon>Chaetothyriomycetidae</taxon>
        <taxon>Chaetothyriales</taxon>
        <taxon>Trichomeriaceae</taxon>
        <taxon>Knufia</taxon>
    </lineage>
</organism>
<dbReference type="Pfam" id="PF13639">
    <property type="entry name" value="zf-RING_2"/>
    <property type="match status" value="1"/>
</dbReference>
<evidence type="ECO:0000256" key="3">
    <source>
        <dbReference type="ARBA" id="ARBA00022679"/>
    </source>
</evidence>
<feature type="region of interest" description="Disordered" evidence="7">
    <location>
        <begin position="111"/>
        <end position="137"/>
    </location>
</feature>
<dbReference type="Proteomes" id="UP001316803">
    <property type="component" value="Unassembled WGS sequence"/>
</dbReference>
<evidence type="ECO:0000259" key="8">
    <source>
        <dbReference type="PROSITE" id="PS50089"/>
    </source>
</evidence>
<dbReference type="GO" id="GO:0008270">
    <property type="term" value="F:zinc ion binding"/>
    <property type="evidence" value="ECO:0007669"/>
    <property type="project" value="UniProtKB-KW"/>
</dbReference>
<dbReference type="GO" id="GO:0061630">
    <property type="term" value="F:ubiquitin protein ligase activity"/>
    <property type="evidence" value="ECO:0007669"/>
    <property type="project" value="UniProtKB-EC"/>
</dbReference>
<evidence type="ECO:0000256" key="2">
    <source>
        <dbReference type="ARBA" id="ARBA00012483"/>
    </source>
</evidence>
<comment type="caution">
    <text evidence="9">The sequence shown here is derived from an EMBL/GenBank/DDBJ whole genome shotgun (WGS) entry which is preliminary data.</text>
</comment>
<evidence type="ECO:0000256" key="6">
    <source>
        <dbReference type="PROSITE-ProRule" id="PRU00175"/>
    </source>
</evidence>
<dbReference type="EMBL" id="JAKLMC020000002">
    <property type="protein sequence ID" value="KAK5958043.1"/>
    <property type="molecule type" value="Genomic_DNA"/>
</dbReference>
<protein>
    <recommendedName>
        <fullName evidence="2">RING-type E3 ubiquitin transferase</fullName>
        <ecNumber evidence="2">2.3.2.27</ecNumber>
    </recommendedName>
</protein>
<feature type="domain" description="RING-type" evidence="8">
    <location>
        <begin position="40"/>
        <end position="80"/>
    </location>
</feature>
<dbReference type="AlphaFoldDB" id="A0AAN8ESQ0"/>
<dbReference type="Gene3D" id="3.30.40.10">
    <property type="entry name" value="Zinc/RING finger domain, C3HC4 (zinc finger)"/>
    <property type="match status" value="1"/>
</dbReference>
<dbReference type="PROSITE" id="PS50089">
    <property type="entry name" value="ZF_RING_2"/>
    <property type="match status" value="1"/>
</dbReference>
<evidence type="ECO:0000313" key="9">
    <source>
        <dbReference type="EMBL" id="KAK5958043.1"/>
    </source>
</evidence>
<dbReference type="SUPFAM" id="SSF57850">
    <property type="entry name" value="RING/U-box"/>
    <property type="match status" value="1"/>
</dbReference>
<dbReference type="EC" id="2.3.2.27" evidence="2"/>
<name>A0AAN8ESQ0_9EURO</name>
<keyword evidence="5" id="KW-0804">Transcription</keyword>
<evidence type="ECO:0000256" key="7">
    <source>
        <dbReference type="SAM" id="MobiDB-lite"/>
    </source>
</evidence>
<dbReference type="GO" id="GO:0006513">
    <property type="term" value="P:protein monoubiquitination"/>
    <property type="evidence" value="ECO:0007669"/>
    <property type="project" value="TreeGrafter"/>
</dbReference>